<dbReference type="Gene3D" id="3.10.100.10">
    <property type="entry name" value="Mannose-Binding Protein A, subunit A"/>
    <property type="match status" value="1"/>
</dbReference>
<dbReference type="SUPFAM" id="SSF56436">
    <property type="entry name" value="C-type lectin-like"/>
    <property type="match status" value="1"/>
</dbReference>
<dbReference type="InterPro" id="IPR016186">
    <property type="entry name" value="C-type_lectin-like/link_sf"/>
</dbReference>
<evidence type="ECO:0000259" key="2">
    <source>
        <dbReference type="PROSITE" id="PS50041"/>
    </source>
</evidence>
<evidence type="ECO:0000313" key="4">
    <source>
        <dbReference type="Proteomes" id="UP001381693"/>
    </source>
</evidence>
<dbReference type="InterPro" id="IPR050111">
    <property type="entry name" value="C-type_lectin/snaclec_domain"/>
</dbReference>
<proteinExistence type="predicted"/>
<keyword evidence="4" id="KW-1185">Reference proteome</keyword>
<organism evidence="3 4">
    <name type="scientific">Halocaridina rubra</name>
    <name type="common">Hawaiian red shrimp</name>
    <dbReference type="NCBI Taxonomy" id="373956"/>
    <lineage>
        <taxon>Eukaryota</taxon>
        <taxon>Metazoa</taxon>
        <taxon>Ecdysozoa</taxon>
        <taxon>Arthropoda</taxon>
        <taxon>Crustacea</taxon>
        <taxon>Multicrustacea</taxon>
        <taxon>Malacostraca</taxon>
        <taxon>Eumalacostraca</taxon>
        <taxon>Eucarida</taxon>
        <taxon>Decapoda</taxon>
        <taxon>Pleocyemata</taxon>
        <taxon>Caridea</taxon>
        <taxon>Atyoidea</taxon>
        <taxon>Atyidae</taxon>
        <taxon>Halocaridina</taxon>
    </lineage>
</organism>
<dbReference type="PANTHER" id="PTHR22803">
    <property type="entry name" value="MANNOSE, PHOSPHOLIPASE, LECTIN RECEPTOR RELATED"/>
    <property type="match status" value="1"/>
</dbReference>
<dbReference type="SMART" id="SM00034">
    <property type="entry name" value="CLECT"/>
    <property type="match status" value="1"/>
</dbReference>
<dbReference type="AlphaFoldDB" id="A0AAN9ACP4"/>
<sequence length="170" mass="18685">MSKTTSIYVALLSCVLGTLLKYANANCPPFFESVNGKCYLFSPTLPAEERSVSWTVASERCNSYNAGLIVLGSSCENDQILLNEIVSRSNGTELADVWIGANDLLSDGSWKWADGSSVDIYSHLWSPGSPTYTPNINCGILRRSAFPSRMYLDDANCLFAHEYICETSEI</sequence>
<keyword evidence="1" id="KW-0732">Signal</keyword>
<evidence type="ECO:0000313" key="3">
    <source>
        <dbReference type="EMBL" id="KAK7080950.1"/>
    </source>
</evidence>
<comment type="caution">
    <text evidence="3">The sequence shown here is derived from an EMBL/GenBank/DDBJ whole genome shotgun (WGS) entry which is preliminary data.</text>
</comment>
<gene>
    <name evidence="3" type="ORF">SK128_001701</name>
</gene>
<dbReference type="Proteomes" id="UP001381693">
    <property type="component" value="Unassembled WGS sequence"/>
</dbReference>
<dbReference type="EMBL" id="JAXCGZ010005740">
    <property type="protein sequence ID" value="KAK7080950.1"/>
    <property type="molecule type" value="Genomic_DNA"/>
</dbReference>
<protein>
    <recommendedName>
        <fullName evidence="2">C-type lectin domain-containing protein</fullName>
    </recommendedName>
</protein>
<feature type="signal peptide" evidence="1">
    <location>
        <begin position="1"/>
        <end position="25"/>
    </location>
</feature>
<dbReference type="InterPro" id="IPR016187">
    <property type="entry name" value="CTDL_fold"/>
</dbReference>
<feature type="chain" id="PRO_5042832617" description="C-type lectin domain-containing protein" evidence="1">
    <location>
        <begin position="26"/>
        <end position="170"/>
    </location>
</feature>
<dbReference type="Pfam" id="PF00059">
    <property type="entry name" value="Lectin_C"/>
    <property type="match status" value="1"/>
</dbReference>
<dbReference type="PROSITE" id="PS50041">
    <property type="entry name" value="C_TYPE_LECTIN_2"/>
    <property type="match status" value="1"/>
</dbReference>
<accession>A0AAN9ACP4</accession>
<dbReference type="InterPro" id="IPR001304">
    <property type="entry name" value="C-type_lectin-like"/>
</dbReference>
<evidence type="ECO:0000256" key="1">
    <source>
        <dbReference type="SAM" id="SignalP"/>
    </source>
</evidence>
<name>A0AAN9ACP4_HALRR</name>
<feature type="domain" description="C-type lectin" evidence="2">
    <location>
        <begin position="34"/>
        <end position="166"/>
    </location>
</feature>
<reference evidence="3 4" key="1">
    <citation type="submission" date="2023-11" db="EMBL/GenBank/DDBJ databases">
        <title>Halocaridina rubra genome assembly.</title>
        <authorList>
            <person name="Smith C."/>
        </authorList>
    </citation>
    <scope>NUCLEOTIDE SEQUENCE [LARGE SCALE GENOMIC DNA]</scope>
    <source>
        <strain evidence="3">EP-1</strain>
        <tissue evidence="3">Whole</tissue>
    </source>
</reference>